<dbReference type="EC" id="6.2.1.-" evidence="5"/>
<feature type="domain" description="AMP-binding enzyme C-terminal" evidence="4">
    <location>
        <begin position="424"/>
        <end position="499"/>
    </location>
</feature>
<dbReference type="EMBL" id="JACHIN010000012">
    <property type="protein sequence ID" value="MBB5082072.1"/>
    <property type="molecule type" value="Genomic_DNA"/>
</dbReference>
<proteinExistence type="inferred from homology"/>
<name>A0A7W8A9I2_9ACTN</name>
<protein>
    <submittedName>
        <fullName evidence="5">Crotonobetaine/carnitine-CoA ligase</fullName>
        <ecNumber evidence="5">6.2.1.-</ecNumber>
    </submittedName>
</protein>
<feature type="domain" description="AMP-dependent synthetase/ligase" evidence="3">
    <location>
        <begin position="17"/>
        <end position="374"/>
    </location>
</feature>
<dbReference type="AlphaFoldDB" id="A0A7W8A9I2"/>
<dbReference type="PANTHER" id="PTHR43201:SF5">
    <property type="entry name" value="MEDIUM-CHAIN ACYL-COA LIGASE ACSF2, MITOCHONDRIAL"/>
    <property type="match status" value="1"/>
</dbReference>
<evidence type="ECO:0000256" key="1">
    <source>
        <dbReference type="ARBA" id="ARBA00006432"/>
    </source>
</evidence>
<accession>A0A7W8A9I2</accession>
<comment type="similarity">
    <text evidence="1">Belongs to the ATP-dependent AMP-binding enzyme family.</text>
</comment>
<organism evidence="5 6">
    <name type="scientific">Nonomuraea endophytica</name>
    <dbReference type="NCBI Taxonomy" id="714136"/>
    <lineage>
        <taxon>Bacteria</taxon>
        <taxon>Bacillati</taxon>
        <taxon>Actinomycetota</taxon>
        <taxon>Actinomycetes</taxon>
        <taxon>Streptosporangiales</taxon>
        <taxon>Streptosporangiaceae</taxon>
        <taxon>Nonomuraea</taxon>
    </lineage>
</organism>
<dbReference type="Pfam" id="PF00501">
    <property type="entry name" value="AMP-binding"/>
    <property type="match status" value="1"/>
</dbReference>
<dbReference type="PANTHER" id="PTHR43201">
    <property type="entry name" value="ACYL-COA SYNTHETASE"/>
    <property type="match status" value="1"/>
</dbReference>
<dbReference type="SUPFAM" id="SSF56801">
    <property type="entry name" value="Acetyl-CoA synthetase-like"/>
    <property type="match status" value="1"/>
</dbReference>
<dbReference type="Gene3D" id="3.30.300.30">
    <property type="match status" value="1"/>
</dbReference>
<gene>
    <name evidence="5" type="ORF">HNR40_007567</name>
</gene>
<dbReference type="InterPro" id="IPR025110">
    <property type="entry name" value="AMP-bd_C"/>
</dbReference>
<sequence>MTAKLPPREQCVLPLLLRERARQEPDRPFVSFADGTAWTYGDAWHETLSAASGLRSLGVHAGDHVLVWLPNGPEILRVWFGANQLGAVFVPVNTAYRGDILAHVLTLVRPKVVVVHADLADRLPGLDLAGVEHVVVAGGPGAPLPGVGAHGAAVLHPTEFAVEECPAQPWDPYAVIFTSGTTGPSKGVISSYVHLWATVTAVEEHLSGEDRCLTSLPIFHGGGLQDIAGALIVGASVVLVESFDTSTFWDVIERTGATCCTLLGVMATFLLKQPPRPGERDTTLRLVYLVPLTDNAGEFARRFGCDILTVFNMTEVSVPLVSELNPATPGSCGRPRPGVQVRVVDAHDQEVPRGETGELVIRTDLPWAMTSGYLGAPEATAAAWRNGWFHTGDAFRTDEHGDYFFVDRIKDAIRRRGENISSSEVEAEILRHPAVREAAAVAVPSGDGEDDVLAAVAPVDGACLDPRDLLEFLLERLPHFMVPRYVRVLGELPKTPTSKIEKRRLRREGVTPDTWDREAAGLKVRRTRLKQV</sequence>
<dbReference type="InterPro" id="IPR042099">
    <property type="entry name" value="ANL_N_sf"/>
</dbReference>
<dbReference type="InterPro" id="IPR000873">
    <property type="entry name" value="AMP-dep_synth/lig_dom"/>
</dbReference>
<keyword evidence="6" id="KW-1185">Reference proteome</keyword>
<dbReference type="InterPro" id="IPR020845">
    <property type="entry name" value="AMP-binding_CS"/>
</dbReference>
<dbReference type="InterPro" id="IPR045851">
    <property type="entry name" value="AMP-bd_C_sf"/>
</dbReference>
<dbReference type="RefSeq" id="WP_184969959.1">
    <property type="nucleotide sequence ID" value="NZ_JACHIN010000012.1"/>
</dbReference>
<reference evidence="5 6" key="1">
    <citation type="submission" date="2020-08" db="EMBL/GenBank/DDBJ databases">
        <title>Genomic Encyclopedia of Type Strains, Phase IV (KMG-IV): sequencing the most valuable type-strain genomes for metagenomic binning, comparative biology and taxonomic classification.</title>
        <authorList>
            <person name="Goeker M."/>
        </authorList>
    </citation>
    <scope>NUCLEOTIDE SEQUENCE [LARGE SCALE GENOMIC DNA]</scope>
    <source>
        <strain evidence="5 6">DSM 45385</strain>
    </source>
</reference>
<evidence type="ECO:0000313" key="5">
    <source>
        <dbReference type="EMBL" id="MBB5082072.1"/>
    </source>
</evidence>
<comment type="caution">
    <text evidence="5">The sequence shown here is derived from an EMBL/GenBank/DDBJ whole genome shotgun (WGS) entry which is preliminary data.</text>
</comment>
<evidence type="ECO:0000256" key="2">
    <source>
        <dbReference type="ARBA" id="ARBA00022598"/>
    </source>
</evidence>
<dbReference type="Pfam" id="PF13193">
    <property type="entry name" value="AMP-binding_C"/>
    <property type="match status" value="1"/>
</dbReference>
<dbReference type="Gene3D" id="3.40.50.12780">
    <property type="entry name" value="N-terminal domain of ligase-like"/>
    <property type="match status" value="1"/>
</dbReference>
<dbReference type="Proteomes" id="UP000568380">
    <property type="component" value="Unassembled WGS sequence"/>
</dbReference>
<evidence type="ECO:0000259" key="3">
    <source>
        <dbReference type="Pfam" id="PF00501"/>
    </source>
</evidence>
<evidence type="ECO:0000313" key="6">
    <source>
        <dbReference type="Proteomes" id="UP000568380"/>
    </source>
</evidence>
<keyword evidence="2 5" id="KW-0436">Ligase</keyword>
<dbReference type="GO" id="GO:0031956">
    <property type="term" value="F:medium-chain fatty acid-CoA ligase activity"/>
    <property type="evidence" value="ECO:0007669"/>
    <property type="project" value="TreeGrafter"/>
</dbReference>
<dbReference type="PROSITE" id="PS00455">
    <property type="entry name" value="AMP_BINDING"/>
    <property type="match status" value="1"/>
</dbReference>
<evidence type="ECO:0000259" key="4">
    <source>
        <dbReference type="Pfam" id="PF13193"/>
    </source>
</evidence>
<dbReference type="GO" id="GO:0006631">
    <property type="term" value="P:fatty acid metabolic process"/>
    <property type="evidence" value="ECO:0007669"/>
    <property type="project" value="TreeGrafter"/>
</dbReference>